<dbReference type="Proteomes" id="UP000474024">
    <property type="component" value="Unassembled WGS sequence"/>
</dbReference>
<dbReference type="AlphaFoldDB" id="A0A6L5YS45"/>
<name>A0A6L5YS45_9FIRM</name>
<organism evidence="2 3">
    <name type="scientific">Roseburia porci</name>
    <dbReference type="NCBI Taxonomy" id="2605790"/>
    <lineage>
        <taxon>Bacteria</taxon>
        <taxon>Bacillati</taxon>
        <taxon>Bacillota</taxon>
        <taxon>Clostridia</taxon>
        <taxon>Lachnospirales</taxon>
        <taxon>Lachnospiraceae</taxon>
        <taxon>Roseburia</taxon>
    </lineage>
</organism>
<dbReference type="InterPro" id="IPR029787">
    <property type="entry name" value="Nucleotide_cyclase"/>
</dbReference>
<evidence type="ECO:0000313" key="2">
    <source>
        <dbReference type="EMBL" id="MST74521.1"/>
    </source>
</evidence>
<feature type="domain" description="GGDEF" evidence="1">
    <location>
        <begin position="142"/>
        <end position="266"/>
    </location>
</feature>
<proteinExistence type="predicted"/>
<dbReference type="SUPFAM" id="SSF55073">
    <property type="entry name" value="Nucleotide cyclase"/>
    <property type="match status" value="1"/>
</dbReference>
<sequence>MGSKYMDNYTFEEIKNEIAILKKSFFQVRLVDPNACQIMEPAKVNGKFTLIPSGVCYDTWFHPDQCINCTSSRALRTDQIHSKCETCNDKLFYITARPVRIENHPLVLEIVQPMSYPDICPGNSEENTLLSQFRSLNRKILLDSETSAYNREYLAEHLPNIFSEVQEHRTVNAALIHLKSYDNIQETYGSVAASGVICRLYKILQTTLSLTDCPDTILARYENDTFFVLDKSHTYTQLCSCIRLIQKQSATQHILYQSQLLPFELESSTVSLNTEQICDSKQLFSLLLERLSSSDSPQ</sequence>
<keyword evidence="3" id="KW-1185">Reference proteome</keyword>
<dbReference type="Gene3D" id="3.30.70.270">
    <property type="match status" value="1"/>
</dbReference>
<dbReference type="Pfam" id="PF00990">
    <property type="entry name" value="GGDEF"/>
    <property type="match status" value="1"/>
</dbReference>
<accession>A0A6L5YS45</accession>
<evidence type="ECO:0000259" key="1">
    <source>
        <dbReference type="Pfam" id="PF00990"/>
    </source>
</evidence>
<reference evidence="2 3" key="1">
    <citation type="submission" date="2019-08" db="EMBL/GenBank/DDBJ databases">
        <title>In-depth cultivation of the pig gut microbiome towards novel bacterial diversity and tailored functional studies.</title>
        <authorList>
            <person name="Wylensek D."/>
            <person name="Hitch T.C.A."/>
            <person name="Clavel T."/>
        </authorList>
    </citation>
    <scope>NUCLEOTIDE SEQUENCE [LARGE SCALE GENOMIC DNA]</scope>
    <source>
        <strain evidence="2 3">MUC/MUC-530-WT-4D</strain>
    </source>
</reference>
<dbReference type="InterPro" id="IPR000160">
    <property type="entry name" value="GGDEF_dom"/>
</dbReference>
<dbReference type="InterPro" id="IPR043128">
    <property type="entry name" value="Rev_trsase/Diguanyl_cyclase"/>
</dbReference>
<protein>
    <submittedName>
        <fullName evidence="2">Diguanylate cyclase</fullName>
    </submittedName>
</protein>
<comment type="caution">
    <text evidence="2">The sequence shown here is derived from an EMBL/GenBank/DDBJ whole genome shotgun (WGS) entry which is preliminary data.</text>
</comment>
<evidence type="ECO:0000313" key="3">
    <source>
        <dbReference type="Proteomes" id="UP000474024"/>
    </source>
</evidence>
<dbReference type="EMBL" id="VUNI01000007">
    <property type="protein sequence ID" value="MST74521.1"/>
    <property type="molecule type" value="Genomic_DNA"/>
</dbReference>
<gene>
    <name evidence="2" type="ORF">FYJ75_05640</name>
</gene>